<evidence type="ECO:0000313" key="5">
    <source>
        <dbReference type="Proteomes" id="UP001626550"/>
    </source>
</evidence>
<dbReference type="PANTHER" id="PTHR17972">
    <property type="entry name" value="NUCLEOLAR RNA-ASSOCIATED PROTEIN"/>
    <property type="match status" value="1"/>
</dbReference>
<proteinExistence type="inferred from homology"/>
<keyword evidence="1" id="KW-0539">Nucleus</keyword>
<gene>
    <name evidence="4" type="primary">NOL6_1</name>
    <name evidence="4" type="ORF">Ciccas_007993</name>
</gene>
<dbReference type="EMBL" id="JBJKFK010001314">
    <property type="protein sequence ID" value="KAL3313406.1"/>
    <property type="molecule type" value="Genomic_DNA"/>
</dbReference>
<organism evidence="4 5">
    <name type="scientific">Cichlidogyrus casuarinus</name>
    <dbReference type="NCBI Taxonomy" id="1844966"/>
    <lineage>
        <taxon>Eukaryota</taxon>
        <taxon>Metazoa</taxon>
        <taxon>Spiralia</taxon>
        <taxon>Lophotrochozoa</taxon>
        <taxon>Platyhelminthes</taxon>
        <taxon>Monogenea</taxon>
        <taxon>Monopisthocotylea</taxon>
        <taxon>Dactylogyridea</taxon>
        <taxon>Ancyrocephalidae</taxon>
        <taxon>Cichlidogyrus</taxon>
    </lineage>
</organism>
<dbReference type="GO" id="GO:0005730">
    <property type="term" value="C:nucleolus"/>
    <property type="evidence" value="ECO:0007669"/>
    <property type="project" value="UniProtKB-SubCell"/>
</dbReference>
<feature type="domain" description="Nrap protein" evidence="3">
    <location>
        <begin position="150"/>
        <end position="305"/>
    </location>
</feature>
<sequence length="561" mass="64123">MKRLFIMRLHELLNWSNVPARITISNMLDVYLFGFVWRIGFTIQNEYKLLQKVSHSSHSDDTPYSLAWKLIHDQLPPISSFLQGLARNHQNSLPTACALVKRWLSSQGIPSIDLPDQELENQAFGPVEEDSEENLALFNKYSSIRVKSCERMCDVLVELLVVYAGVFSNPVSCPMSKKSANSFKFLQIQSASPIIIFMRFLTLLAEYDWEKRPLLININDEFTEPKTGPQLVSSVLKRFHSTPRNLLPAMVVCTPADQTGSLWTKDLGPTRAGLKHLQLIAKKTASLLRAMLVGGASDQELCAVFEASWARERADVVLHVDKKLNLAHKTEDRLTHGKMIHNKFLLNGYHKNLKERGAKSFIYWETVKDRPIRPENDNSMTEIEEKLMKFTPEQKASYWPHEVQLPPFDAIVAFVNARVEAMTDCYWDAFGGNWIALKWKSNTTELYELNGSNMNGMVATYSDPSAQKENFGLKFDPQSLINELKLWGKNIFTEIELKRPLEQKPYHKNEFTVVDLRDTSSESVSVKEEKNEEQDLNSIFGIEQIEATSSPPRKKRKPIIA</sequence>
<comment type="caution">
    <text evidence="4">The sequence shown here is derived from an EMBL/GenBank/DDBJ whole genome shotgun (WGS) entry which is preliminary data.</text>
</comment>
<dbReference type="GO" id="GO:0003723">
    <property type="term" value="F:RNA binding"/>
    <property type="evidence" value="ECO:0007669"/>
    <property type="project" value="UniProtKB-KW"/>
</dbReference>
<dbReference type="InterPro" id="IPR005554">
    <property type="entry name" value="NOL6/Upt22"/>
</dbReference>
<name>A0ABD2Q3V0_9PLAT</name>
<dbReference type="PANTHER" id="PTHR17972:SF0">
    <property type="entry name" value="NUCLEOLAR PROTEIN 6"/>
    <property type="match status" value="1"/>
</dbReference>
<evidence type="ECO:0000313" key="4">
    <source>
        <dbReference type="EMBL" id="KAL3313406.1"/>
    </source>
</evidence>
<evidence type="ECO:0000256" key="1">
    <source>
        <dbReference type="RuleBase" id="RU364032"/>
    </source>
</evidence>
<comment type="similarity">
    <text evidence="1">Belongs to the NRAP family.</text>
</comment>
<keyword evidence="1" id="KW-0694">RNA-binding</keyword>
<dbReference type="AlphaFoldDB" id="A0ABD2Q3V0"/>
<accession>A0ABD2Q3V0</accession>
<evidence type="ECO:0000256" key="2">
    <source>
        <dbReference type="SAM" id="MobiDB-lite"/>
    </source>
</evidence>
<dbReference type="Pfam" id="PF17406">
    <property type="entry name" value="Nrap_D5"/>
    <property type="match status" value="1"/>
</dbReference>
<dbReference type="Proteomes" id="UP001626550">
    <property type="component" value="Unassembled WGS sequence"/>
</dbReference>
<feature type="compositionally biased region" description="Basic residues" evidence="2">
    <location>
        <begin position="552"/>
        <end position="561"/>
    </location>
</feature>
<comment type="subcellular location">
    <subcellularLocation>
        <location evidence="1">Nucleus</location>
        <location evidence="1">Nucleolus</location>
    </subcellularLocation>
</comment>
<feature type="region of interest" description="Disordered" evidence="2">
    <location>
        <begin position="537"/>
        <end position="561"/>
    </location>
</feature>
<protein>
    <recommendedName>
        <fullName evidence="1">Nucleolar protein 6</fullName>
    </recommendedName>
</protein>
<evidence type="ECO:0000259" key="3">
    <source>
        <dbReference type="Pfam" id="PF17406"/>
    </source>
</evidence>
<reference evidence="4 5" key="1">
    <citation type="submission" date="2024-11" db="EMBL/GenBank/DDBJ databases">
        <title>Adaptive evolution of stress response genes in parasites aligns with host niche diversity.</title>
        <authorList>
            <person name="Hahn C."/>
            <person name="Resl P."/>
        </authorList>
    </citation>
    <scope>NUCLEOTIDE SEQUENCE [LARGE SCALE GENOMIC DNA]</scope>
    <source>
        <strain evidence="4">EGGRZ-B1_66</strain>
        <tissue evidence="4">Body</tissue>
    </source>
</reference>
<dbReference type="InterPro" id="IPR035370">
    <property type="entry name" value="Nrap_D5"/>
</dbReference>
<keyword evidence="5" id="KW-1185">Reference proteome</keyword>